<dbReference type="EMBL" id="BGZK01000025">
    <property type="protein sequence ID" value="GBP07222.1"/>
    <property type="molecule type" value="Genomic_DNA"/>
</dbReference>
<dbReference type="AlphaFoldDB" id="A0A4C1SYE7"/>
<feature type="compositionally biased region" description="Low complexity" evidence="1">
    <location>
        <begin position="76"/>
        <end position="86"/>
    </location>
</feature>
<proteinExistence type="predicted"/>
<evidence type="ECO:0000313" key="3">
    <source>
        <dbReference type="Proteomes" id="UP000299102"/>
    </source>
</evidence>
<comment type="caution">
    <text evidence="2">The sequence shown here is derived from an EMBL/GenBank/DDBJ whole genome shotgun (WGS) entry which is preliminary data.</text>
</comment>
<feature type="region of interest" description="Disordered" evidence="1">
    <location>
        <begin position="76"/>
        <end position="100"/>
    </location>
</feature>
<organism evidence="2 3">
    <name type="scientific">Eumeta variegata</name>
    <name type="common">Bagworm moth</name>
    <name type="synonym">Eumeta japonica</name>
    <dbReference type="NCBI Taxonomy" id="151549"/>
    <lineage>
        <taxon>Eukaryota</taxon>
        <taxon>Metazoa</taxon>
        <taxon>Ecdysozoa</taxon>
        <taxon>Arthropoda</taxon>
        <taxon>Hexapoda</taxon>
        <taxon>Insecta</taxon>
        <taxon>Pterygota</taxon>
        <taxon>Neoptera</taxon>
        <taxon>Endopterygota</taxon>
        <taxon>Lepidoptera</taxon>
        <taxon>Glossata</taxon>
        <taxon>Ditrysia</taxon>
        <taxon>Tineoidea</taxon>
        <taxon>Psychidae</taxon>
        <taxon>Oiketicinae</taxon>
        <taxon>Eumeta</taxon>
    </lineage>
</organism>
<keyword evidence="3" id="KW-1185">Reference proteome</keyword>
<evidence type="ECO:0000313" key="2">
    <source>
        <dbReference type="EMBL" id="GBP07222.1"/>
    </source>
</evidence>
<feature type="compositionally biased region" description="Low complexity" evidence="1">
    <location>
        <begin position="1"/>
        <end position="14"/>
    </location>
</feature>
<protein>
    <submittedName>
        <fullName evidence="2">Uncharacterized protein</fullName>
    </submittedName>
</protein>
<feature type="compositionally biased region" description="Basic residues" evidence="1">
    <location>
        <begin position="15"/>
        <end position="26"/>
    </location>
</feature>
<gene>
    <name evidence="2" type="ORF">EVAR_92109_1</name>
</gene>
<accession>A0A4C1SYE7</accession>
<sequence length="157" mass="17357">MAGSRGAARTSALTGRRRRRSASVRRTLHPLDCKSPLHRTAHAFYLRSKIEAAARYEYYEPPHTVADALPLAGARRGRGRAQQLTGGAAGPPARPHPRLRAAGACAVPRARRRPPRRDPPLIHYLRTADRFEGARVRTARCLNSSTPGYLRVIPMLL</sequence>
<dbReference type="Proteomes" id="UP000299102">
    <property type="component" value="Unassembled WGS sequence"/>
</dbReference>
<reference evidence="2 3" key="1">
    <citation type="journal article" date="2019" name="Commun. Biol.">
        <title>The bagworm genome reveals a unique fibroin gene that provides high tensile strength.</title>
        <authorList>
            <person name="Kono N."/>
            <person name="Nakamura H."/>
            <person name="Ohtoshi R."/>
            <person name="Tomita M."/>
            <person name="Numata K."/>
            <person name="Arakawa K."/>
        </authorList>
    </citation>
    <scope>NUCLEOTIDE SEQUENCE [LARGE SCALE GENOMIC DNA]</scope>
</reference>
<evidence type="ECO:0000256" key="1">
    <source>
        <dbReference type="SAM" id="MobiDB-lite"/>
    </source>
</evidence>
<feature type="region of interest" description="Disordered" evidence="1">
    <location>
        <begin position="1"/>
        <end position="26"/>
    </location>
</feature>
<name>A0A4C1SYE7_EUMVA</name>